<organism evidence="1 2">
    <name type="scientific">Pseudocercospora fuligena</name>
    <dbReference type="NCBI Taxonomy" id="685502"/>
    <lineage>
        <taxon>Eukaryota</taxon>
        <taxon>Fungi</taxon>
        <taxon>Dikarya</taxon>
        <taxon>Ascomycota</taxon>
        <taxon>Pezizomycotina</taxon>
        <taxon>Dothideomycetes</taxon>
        <taxon>Dothideomycetidae</taxon>
        <taxon>Mycosphaerellales</taxon>
        <taxon>Mycosphaerellaceae</taxon>
        <taxon>Pseudocercospora</taxon>
    </lineage>
</organism>
<protein>
    <submittedName>
        <fullName evidence="1">Uncharacterized protein</fullName>
    </submittedName>
</protein>
<name>A0A8H6RUF9_9PEZI</name>
<dbReference type="OrthoDB" id="10359447at2759"/>
<dbReference type="Proteomes" id="UP000660729">
    <property type="component" value="Unassembled WGS sequence"/>
</dbReference>
<accession>A0A8H6RUF9</accession>
<gene>
    <name evidence="1" type="ORF">HII31_01176</name>
</gene>
<dbReference type="AlphaFoldDB" id="A0A8H6RUF9"/>
<evidence type="ECO:0000313" key="2">
    <source>
        <dbReference type="Proteomes" id="UP000660729"/>
    </source>
</evidence>
<keyword evidence="2" id="KW-1185">Reference proteome</keyword>
<sequence>MDACKSLSRTLHPRYSLYTPANNRPAGSTPDPWEIVVPLTSELEPAVLRSCNREPNLGSNETTAPLESNRRIDKRCRSTATGIHHAEWRRPDAVHRRPADPDSLDHVVPLDECRSLARSTARWLLLHAYIER</sequence>
<proteinExistence type="predicted"/>
<dbReference type="EMBL" id="JABCIY010000015">
    <property type="protein sequence ID" value="KAF7197366.1"/>
    <property type="molecule type" value="Genomic_DNA"/>
</dbReference>
<reference evidence="1" key="1">
    <citation type="submission" date="2020-04" db="EMBL/GenBank/DDBJ databases">
        <title>Draft genome resource of the tomato pathogen Pseudocercospora fuligena.</title>
        <authorList>
            <person name="Zaccaron A."/>
        </authorList>
    </citation>
    <scope>NUCLEOTIDE SEQUENCE</scope>
    <source>
        <strain evidence="1">PF001</strain>
    </source>
</reference>
<evidence type="ECO:0000313" key="1">
    <source>
        <dbReference type="EMBL" id="KAF7197366.1"/>
    </source>
</evidence>
<comment type="caution">
    <text evidence="1">The sequence shown here is derived from an EMBL/GenBank/DDBJ whole genome shotgun (WGS) entry which is preliminary data.</text>
</comment>